<dbReference type="SMART" id="SM00220">
    <property type="entry name" value="S_TKc"/>
    <property type="match status" value="1"/>
</dbReference>
<dbReference type="PANTHER" id="PTHR24351">
    <property type="entry name" value="RIBOSOMAL PROTEIN S6 KINASE"/>
    <property type="match status" value="1"/>
</dbReference>
<organism evidence="10 11">
    <name type="scientific">Xenopus laevis</name>
    <name type="common">African clawed frog</name>
    <dbReference type="NCBI Taxonomy" id="8355"/>
    <lineage>
        <taxon>Eukaryota</taxon>
        <taxon>Metazoa</taxon>
        <taxon>Chordata</taxon>
        <taxon>Craniata</taxon>
        <taxon>Vertebrata</taxon>
        <taxon>Euteleostomi</taxon>
        <taxon>Amphibia</taxon>
        <taxon>Batrachia</taxon>
        <taxon>Anura</taxon>
        <taxon>Pipoidea</taxon>
        <taxon>Pipidae</taxon>
        <taxon>Xenopodinae</taxon>
        <taxon>Xenopus</taxon>
        <taxon>Xenopus</taxon>
    </lineage>
</organism>
<keyword evidence="5" id="KW-0418">Kinase</keyword>
<dbReference type="InterPro" id="IPR000719">
    <property type="entry name" value="Prot_kinase_dom"/>
</dbReference>
<feature type="region of interest" description="Disordered" evidence="8">
    <location>
        <begin position="1"/>
        <end position="36"/>
    </location>
</feature>
<dbReference type="Proteomes" id="UP000186698">
    <property type="component" value="Chromosome 5S"/>
</dbReference>
<evidence type="ECO:0000256" key="2">
    <source>
        <dbReference type="ARBA" id="ARBA00022553"/>
    </source>
</evidence>
<keyword evidence="10" id="KW-1185">Reference proteome</keyword>
<feature type="compositionally biased region" description="Basic and acidic residues" evidence="8">
    <location>
        <begin position="1"/>
        <end position="27"/>
    </location>
</feature>
<keyword evidence="3" id="KW-0808">Transferase</keyword>
<evidence type="ECO:0000256" key="8">
    <source>
        <dbReference type="SAM" id="MobiDB-lite"/>
    </source>
</evidence>
<keyword evidence="4 7" id="KW-0547">Nucleotide-binding</keyword>
<sequence length="510" mass="57906">MTEDSRERMQVEERKSRLHGSESKKSENTGIRKTPGFKDRFFTALRNIHRKIKAAFTRSSLNKEQQEEKMVAQTKRKREESGEENIIPIKKSRTQPGDLSPPEMTPARDLPELQANTPDNIAQSSQRAPCSWEKGKLFGPFPNQGIKRLRSDEEEEEEEDVKVKRFRSATQSTDDTETQPAPTPTGGSTIPIDTTLSINRFSFHQVLGEGAFGKVVLARDLLTGQWVAIKIIKKRPLLGRRNSVMSEKKILEIAQDCTFLTRAFGAFQTEDSIYFVMEYASGGTLFGLIRDGNSVDIDTIRFMAAEIICALTFLHYHFIIHRDIKLENVLLDDKGHIKVADFGLALKTSYGMAKGRAGTPGYIAPEMLYKQMYDGCADYYSLGVVMFRLATQLNAEYLHLPEGKKCLENLDPDLRDIILKLTCNIWSERRKYVLSIRKHPFFGPINWDALEARETESPVILPPAKQIQDPVPYKELVGSDEDKTPISTSQQDQFKGLSFICKELQDFKNP</sequence>
<evidence type="ECO:0000256" key="6">
    <source>
        <dbReference type="ARBA" id="ARBA00022840"/>
    </source>
</evidence>
<dbReference type="PROSITE" id="PS00108">
    <property type="entry name" value="PROTEIN_KINASE_ST"/>
    <property type="match status" value="1"/>
</dbReference>
<evidence type="ECO:0000256" key="4">
    <source>
        <dbReference type="ARBA" id="ARBA00022741"/>
    </source>
</evidence>
<evidence type="ECO:0000256" key="1">
    <source>
        <dbReference type="ARBA" id="ARBA00022527"/>
    </source>
</evidence>
<dbReference type="InterPro" id="IPR008271">
    <property type="entry name" value="Ser/Thr_kinase_AS"/>
</dbReference>
<dbReference type="GO" id="GO:0005634">
    <property type="term" value="C:nucleus"/>
    <property type="evidence" value="ECO:0000318"/>
    <property type="project" value="GO_Central"/>
</dbReference>
<evidence type="ECO:0000256" key="5">
    <source>
        <dbReference type="ARBA" id="ARBA00022777"/>
    </source>
</evidence>
<reference evidence="11" key="1">
    <citation type="submission" date="2025-08" db="UniProtKB">
        <authorList>
            <consortium name="RefSeq"/>
        </authorList>
    </citation>
    <scope>IDENTIFICATION</scope>
    <source>
        <strain evidence="11">J_2021</strain>
        <tissue evidence="11">Erythrocytes</tissue>
    </source>
</reference>
<dbReference type="GO" id="GO:0005737">
    <property type="term" value="C:cytoplasm"/>
    <property type="evidence" value="ECO:0000318"/>
    <property type="project" value="GO_Central"/>
</dbReference>
<dbReference type="PROSITE" id="PS00107">
    <property type="entry name" value="PROTEIN_KINASE_ATP"/>
    <property type="match status" value="1"/>
</dbReference>
<dbReference type="GO" id="GO:0005524">
    <property type="term" value="F:ATP binding"/>
    <property type="evidence" value="ECO:0007669"/>
    <property type="project" value="UniProtKB-UniRule"/>
</dbReference>
<evidence type="ECO:0000256" key="3">
    <source>
        <dbReference type="ARBA" id="ARBA00022679"/>
    </source>
</evidence>
<dbReference type="Pfam" id="PF00069">
    <property type="entry name" value="Pkinase"/>
    <property type="match status" value="1"/>
</dbReference>
<keyword evidence="6 7" id="KW-0067">ATP-binding</keyword>
<dbReference type="Gene3D" id="1.10.510.10">
    <property type="entry name" value="Transferase(Phosphotransferase) domain 1"/>
    <property type="match status" value="1"/>
</dbReference>
<evidence type="ECO:0000313" key="10">
    <source>
        <dbReference type="Proteomes" id="UP000186698"/>
    </source>
</evidence>
<accession>A0A8J1KXX1</accession>
<dbReference type="InterPro" id="IPR017441">
    <property type="entry name" value="Protein_kinase_ATP_BS"/>
</dbReference>
<dbReference type="InterPro" id="IPR011009">
    <property type="entry name" value="Kinase-like_dom_sf"/>
</dbReference>
<feature type="region of interest" description="Disordered" evidence="8">
    <location>
        <begin position="143"/>
        <end position="191"/>
    </location>
</feature>
<dbReference type="GO" id="GO:0004674">
    <property type="term" value="F:protein serine/threonine kinase activity"/>
    <property type="evidence" value="ECO:0000318"/>
    <property type="project" value="GO_Central"/>
</dbReference>
<feature type="binding site" evidence="7">
    <location>
        <position position="234"/>
    </location>
    <ligand>
        <name>ATP</name>
        <dbReference type="ChEBI" id="CHEBI:30616"/>
    </ligand>
</feature>
<dbReference type="GeneID" id="121394348"/>
<protein>
    <submittedName>
        <fullName evidence="11">cAMP-dependent protein kinase type 2-like</fullName>
    </submittedName>
</protein>
<gene>
    <name evidence="11" type="primary">LOC121394348</name>
</gene>
<feature type="region of interest" description="Disordered" evidence="8">
    <location>
        <begin position="56"/>
        <end position="106"/>
    </location>
</feature>
<proteinExistence type="predicted"/>
<evidence type="ECO:0000256" key="7">
    <source>
        <dbReference type="PROSITE-ProRule" id="PRU10141"/>
    </source>
</evidence>
<evidence type="ECO:0000259" key="9">
    <source>
        <dbReference type="PROSITE" id="PS50011"/>
    </source>
</evidence>
<feature type="domain" description="Protein kinase" evidence="9">
    <location>
        <begin position="201"/>
        <end position="442"/>
    </location>
</feature>
<dbReference type="Gene3D" id="3.30.200.20">
    <property type="entry name" value="Phosphorylase Kinase, domain 1"/>
    <property type="match status" value="1"/>
</dbReference>
<keyword evidence="2" id="KW-0597">Phosphoprotein</keyword>
<name>A0A8J1KXX1_XENLA</name>
<dbReference type="PROSITE" id="PS50011">
    <property type="entry name" value="PROTEIN_KINASE_DOM"/>
    <property type="match status" value="1"/>
</dbReference>
<keyword evidence="1" id="KW-0723">Serine/threonine-protein kinase</keyword>
<dbReference type="AlphaFoldDB" id="A0A8J1KXX1"/>
<evidence type="ECO:0000313" key="11">
    <source>
        <dbReference type="RefSeq" id="XP_041421109.1"/>
    </source>
</evidence>
<dbReference type="OrthoDB" id="1668230at2759"/>
<dbReference type="KEGG" id="xla:121394348"/>
<dbReference type="RefSeq" id="XP_041421109.1">
    <property type="nucleotide sequence ID" value="XM_041565175.1"/>
</dbReference>
<dbReference type="SUPFAM" id="SSF56112">
    <property type="entry name" value="Protein kinase-like (PK-like)"/>
    <property type="match status" value="1"/>
</dbReference>